<keyword evidence="2" id="KW-0547">Nucleotide-binding</keyword>
<organism evidence="2">
    <name type="scientific">uncultured Solirubrobacteraceae bacterium</name>
    <dbReference type="NCBI Taxonomy" id="1162706"/>
    <lineage>
        <taxon>Bacteria</taxon>
        <taxon>Bacillati</taxon>
        <taxon>Actinomycetota</taxon>
        <taxon>Thermoleophilia</taxon>
        <taxon>Solirubrobacterales</taxon>
        <taxon>Solirubrobacteraceae</taxon>
        <taxon>environmental samples</taxon>
    </lineage>
</organism>
<accession>A0A6J4RJ27</accession>
<feature type="non-terminal residue" evidence="2">
    <location>
        <position position="144"/>
    </location>
</feature>
<dbReference type="EMBL" id="CADCVP010000053">
    <property type="protein sequence ID" value="CAA9475127.1"/>
    <property type="molecule type" value="Genomic_DNA"/>
</dbReference>
<gene>
    <name evidence="2" type="ORF">AVDCRST_MAG69-366</name>
</gene>
<name>A0A6J4RJ27_9ACTN</name>
<keyword evidence="2" id="KW-0067">ATP-binding</keyword>
<reference evidence="2" key="1">
    <citation type="submission" date="2020-02" db="EMBL/GenBank/DDBJ databases">
        <authorList>
            <person name="Meier V. D."/>
        </authorList>
    </citation>
    <scope>NUCLEOTIDE SEQUENCE</scope>
    <source>
        <strain evidence="2">AVDCRST_MAG69</strain>
    </source>
</reference>
<evidence type="ECO:0000313" key="2">
    <source>
        <dbReference type="EMBL" id="CAA9475127.1"/>
    </source>
</evidence>
<protein>
    <submittedName>
        <fullName evidence="2">ATP-dependent DNA helicase RecQ</fullName>
    </submittedName>
</protein>
<sequence>DHRHRQDRPRRPGGLRLRGAETGPARGDRVGALRSRHAGGHVDRIGQVGDLPDRRPAFQGRHRGRLAADRAAGRPGRRPPRAPGRERRPSQLDPFGSRARGGARRPGRRRARVPLPRARAARERRRPLRARRRRHLAAGRRRGP</sequence>
<feature type="compositionally biased region" description="Basic residues" evidence="1">
    <location>
        <begin position="101"/>
        <end position="112"/>
    </location>
</feature>
<keyword evidence="2" id="KW-0378">Hydrolase</keyword>
<keyword evidence="2" id="KW-0347">Helicase</keyword>
<feature type="compositionally biased region" description="Basic residues" evidence="1">
    <location>
        <begin position="1"/>
        <end position="13"/>
    </location>
</feature>
<feature type="compositionally biased region" description="Basic residues" evidence="1">
    <location>
        <begin position="122"/>
        <end position="144"/>
    </location>
</feature>
<feature type="region of interest" description="Disordered" evidence="1">
    <location>
        <begin position="1"/>
        <end position="144"/>
    </location>
</feature>
<proteinExistence type="predicted"/>
<feature type="non-terminal residue" evidence="2">
    <location>
        <position position="1"/>
    </location>
</feature>
<evidence type="ECO:0000256" key="1">
    <source>
        <dbReference type="SAM" id="MobiDB-lite"/>
    </source>
</evidence>
<dbReference type="AlphaFoldDB" id="A0A6J4RJ27"/>
<dbReference type="GO" id="GO:0004386">
    <property type="term" value="F:helicase activity"/>
    <property type="evidence" value="ECO:0007669"/>
    <property type="project" value="UniProtKB-KW"/>
</dbReference>